<evidence type="ECO:0000313" key="8">
    <source>
        <dbReference type="Proteomes" id="UP001500665"/>
    </source>
</evidence>
<dbReference type="Proteomes" id="UP001500665">
    <property type="component" value="Unassembled WGS sequence"/>
</dbReference>
<dbReference type="Gene3D" id="3.40.50.300">
    <property type="entry name" value="P-loop containing nucleotide triphosphate hydrolases"/>
    <property type="match status" value="2"/>
</dbReference>
<proteinExistence type="predicted"/>
<evidence type="ECO:0000256" key="1">
    <source>
        <dbReference type="ARBA" id="ARBA00022741"/>
    </source>
</evidence>
<evidence type="ECO:0000256" key="3">
    <source>
        <dbReference type="ARBA" id="ARBA00022806"/>
    </source>
</evidence>
<comment type="caution">
    <text evidence="7">The sequence shown here is derived from an EMBL/GenBank/DDBJ whole genome shotgun (WGS) entry which is preliminary data.</text>
</comment>
<organism evidence="7 8">
    <name type="scientific">Actinocorallia libanotica</name>
    <dbReference type="NCBI Taxonomy" id="46162"/>
    <lineage>
        <taxon>Bacteria</taxon>
        <taxon>Bacillati</taxon>
        <taxon>Actinomycetota</taxon>
        <taxon>Actinomycetes</taxon>
        <taxon>Streptosporangiales</taxon>
        <taxon>Thermomonosporaceae</taxon>
        <taxon>Actinocorallia</taxon>
    </lineage>
</organism>
<sequence>MTPRDPSTAASAIAILRAEAAAAQRALVNMETSPGHIVRAEACPGAGKTRTIVERHLMCPAGPRQGRALVSFTKVAGREIKKRCVDEGRPELAQFPHFIGTFDAFVWRHLLRPYLLPKPGKTWQRLEEWSDHPQARRDGASLDDFSFSYGGGVVRISDPQPIIHRLPHRFRRDEEGRQKLTLWAAAAMQRLWSQGYLSGDQLRDMALHLLSDVGRRKRIARVLRTRFCEIVIDESQDCSDDDLRIVDMLRELDMPLLLVGDPDQSIYGFRNLVPLTTTAVPETLSSTAPDHRLTHNWRSTQVICDLAHTLRTSNAPCDTAVGPYHAETTPILLLPTTGRKEAEWLGDFGAEAEQLSVPQSQRLVVAHGNSTLPKGLTGTRVPPSDQLGRLIWATAVLRSPGASTRHQERAHKVLRESVLRHWYGQPDTPEPVSLAHHGLSPLELHVVEQSVLRDLPMLDMHAAEWSRAAHRVLTAKAGLLGLAPQVRRAYPCKKNDKAAWRIVGFGAPSSPHLSVGRASTVHGVKGDQADAVLVVIPAAISEDNRSTDLIKAWTEGPVRELSGETREAIRVLYVAATRARCLLAFALEDEHLAMIAALLTRRGVPFRDLRESQQEQLRLSG</sequence>
<keyword evidence="1 5" id="KW-0547">Nucleotide-binding</keyword>
<dbReference type="InterPro" id="IPR000212">
    <property type="entry name" value="DNA_helicase_UvrD/REP"/>
</dbReference>
<dbReference type="EMBL" id="BAAAHH010000006">
    <property type="protein sequence ID" value="GAA0947017.1"/>
    <property type="molecule type" value="Genomic_DNA"/>
</dbReference>
<feature type="domain" description="UvrD-like helicase ATP-binding" evidence="6">
    <location>
        <begin position="21"/>
        <end position="300"/>
    </location>
</feature>
<protein>
    <recommendedName>
        <fullName evidence="6">UvrD-like helicase ATP-binding domain-containing protein</fullName>
    </recommendedName>
</protein>
<reference evidence="7 8" key="1">
    <citation type="journal article" date="2019" name="Int. J. Syst. Evol. Microbiol.">
        <title>The Global Catalogue of Microorganisms (GCM) 10K type strain sequencing project: providing services to taxonomists for standard genome sequencing and annotation.</title>
        <authorList>
            <consortium name="The Broad Institute Genomics Platform"/>
            <consortium name="The Broad Institute Genome Sequencing Center for Infectious Disease"/>
            <person name="Wu L."/>
            <person name="Ma J."/>
        </authorList>
    </citation>
    <scope>NUCLEOTIDE SEQUENCE [LARGE SCALE GENOMIC DNA]</scope>
    <source>
        <strain evidence="7 8">JCM 10696</strain>
    </source>
</reference>
<dbReference type="InterPro" id="IPR014016">
    <property type="entry name" value="UvrD-like_ATP-bd"/>
</dbReference>
<name>A0ABN1QSW9_9ACTN</name>
<keyword evidence="4 5" id="KW-0067">ATP-binding</keyword>
<evidence type="ECO:0000256" key="4">
    <source>
        <dbReference type="ARBA" id="ARBA00022840"/>
    </source>
</evidence>
<dbReference type="PANTHER" id="PTHR11070">
    <property type="entry name" value="UVRD / RECB / PCRA DNA HELICASE FAMILY MEMBER"/>
    <property type="match status" value="1"/>
</dbReference>
<evidence type="ECO:0000313" key="7">
    <source>
        <dbReference type="EMBL" id="GAA0947017.1"/>
    </source>
</evidence>
<evidence type="ECO:0000259" key="6">
    <source>
        <dbReference type="PROSITE" id="PS51198"/>
    </source>
</evidence>
<gene>
    <name evidence="7" type="ORF">GCM10009550_22140</name>
</gene>
<evidence type="ECO:0000256" key="5">
    <source>
        <dbReference type="PROSITE-ProRule" id="PRU00560"/>
    </source>
</evidence>
<dbReference type="PROSITE" id="PS51198">
    <property type="entry name" value="UVRD_HELICASE_ATP_BIND"/>
    <property type="match status" value="1"/>
</dbReference>
<feature type="binding site" evidence="5">
    <location>
        <begin position="42"/>
        <end position="49"/>
    </location>
    <ligand>
        <name>ATP</name>
        <dbReference type="ChEBI" id="CHEBI:30616"/>
    </ligand>
</feature>
<accession>A0ABN1QSW9</accession>
<dbReference type="PANTHER" id="PTHR11070:SF2">
    <property type="entry name" value="ATP-DEPENDENT DNA HELICASE SRS2"/>
    <property type="match status" value="1"/>
</dbReference>
<keyword evidence="8" id="KW-1185">Reference proteome</keyword>
<dbReference type="RefSeq" id="WP_344239531.1">
    <property type="nucleotide sequence ID" value="NZ_BAAAHH010000006.1"/>
</dbReference>
<evidence type="ECO:0000256" key="2">
    <source>
        <dbReference type="ARBA" id="ARBA00022801"/>
    </source>
</evidence>
<dbReference type="SUPFAM" id="SSF52540">
    <property type="entry name" value="P-loop containing nucleoside triphosphate hydrolases"/>
    <property type="match status" value="1"/>
</dbReference>
<dbReference type="Pfam" id="PF00580">
    <property type="entry name" value="UvrD-helicase"/>
    <property type="match status" value="1"/>
</dbReference>
<keyword evidence="3 5" id="KW-0347">Helicase</keyword>
<dbReference type="InterPro" id="IPR027417">
    <property type="entry name" value="P-loop_NTPase"/>
</dbReference>
<keyword evidence="2 5" id="KW-0378">Hydrolase</keyword>